<dbReference type="PANTHER" id="PTHR15439:SF0">
    <property type="entry name" value="CELL DIVISION CYCLE AND APOPTOSIS REGULATOR PROTEIN 1-RELATED"/>
    <property type="match status" value="1"/>
</dbReference>
<evidence type="ECO:0000313" key="8">
    <source>
        <dbReference type="EMBL" id="KAK7207328.1"/>
    </source>
</evidence>
<name>A0ABR1FDT3_9ASCO</name>
<evidence type="ECO:0000256" key="6">
    <source>
        <dbReference type="SAM" id="MobiDB-lite"/>
    </source>
</evidence>
<feature type="domain" description="DWNN" evidence="7">
    <location>
        <begin position="5"/>
        <end position="78"/>
    </location>
</feature>
<dbReference type="InterPro" id="IPR014891">
    <property type="entry name" value="DWNN_domain"/>
</dbReference>
<sequence length="312" mass="33821">MSSSIYYQFRSQREPLRINFDGTGISIFDLKREIILANKLGDGTDFDLSVYNADTNDEYEDDAEILPRSSSVIVRRKAPSKQGHGTAARYASAKAPPMSVVSGNSLSGRRAADGGGGGGYNKRVLPPQPTVPIAQGTGPVSAGDDDISAMLAAESENWANTQNRMAAATPVYGRGNNSNRPQRPAPDHPPPPTYICHRCFQKGHWIYNCPTNNDPTFENVRAKRTTGIPKSFLKTVSKDEISAMESSAGGSGNGLRDHVRVNENGEYVVVRPDSAAWQSYLQKQTAEDDGDQSSDGEGAGERKRKRSRRAGD</sequence>
<evidence type="ECO:0000256" key="2">
    <source>
        <dbReference type="ARBA" id="ARBA00022723"/>
    </source>
</evidence>
<feature type="region of interest" description="Disordered" evidence="6">
    <location>
        <begin position="76"/>
        <end position="145"/>
    </location>
</feature>
<dbReference type="PANTHER" id="PTHR15439">
    <property type="entry name" value="RETINOBLASTOMA-BINDING PROTEIN 6"/>
    <property type="match status" value="1"/>
</dbReference>
<evidence type="ECO:0000256" key="1">
    <source>
        <dbReference type="ARBA" id="ARBA00004123"/>
    </source>
</evidence>
<dbReference type="SUPFAM" id="SSF57756">
    <property type="entry name" value="Retrovirus zinc finger-like domains"/>
    <property type="match status" value="1"/>
</dbReference>
<comment type="subcellular location">
    <subcellularLocation>
        <location evidence="1">Nucleus</location>
    </subcellularLocation>
</comment>
<dbReference type="PROSITE" id="PS51282">
    <property type="entry name" value="DWNN"/>
    <property type="match status" value="1"/>
</dbReference>
<evidence type="ECO:0000256" key="4">
    <source>
        <dbReference type="ARBA" id="ARBA00022833"/>
    </source>
</evidence>
<feature type="region of interest" description="Disordered" evidence="6">
    <location>
        <begin position="280"/>
        <end position="312"/>
    </location>
</feature>
<evidence type="ECO:0000313" key="9">
    <source>
        <dbReference type="Proteomes" id="UP001498771"/>
    </source>
</evidence>
<keyword evidence="3" id="KW-0863">Zinc-finger</keyword>
<proteinExistence type="predicted"/>
<dbReference type="EMBL" id="JBBJBU010000001">
    <property type="protein sequence ID" value="KAK7207328.1"/>
    <property type="molecule type" value="Genomic_DNA"/>
</dbReference>
<dbReference type="Gene3D" id="4.10.60.10">
    <property type="entry name" value="Zinc finger, CCHC-type"/>
    <property type="match status" value="1"/>
</dbReference>
<dbReference type="Proteomes" id="UP001498771">
    <property type="component" value="Unassembled WGS sequence"/>
</dbReference>
<evidence type="ECO:0000259" key="7">
    <source>
        <dbReference type="PROSITE" id="PS51282"/>
    </source>
</evidence>
<dbReference type="GeneID" id="90035805"/>
<feature type="compositionally biased region" description="Basic residues" evidence="6">
    <location>
        <begin position="302"/>
        <end position="312"/>
    </location>
</feature>
<keyword evidence="9" id="KW-1185">Reference proteome</keyword>
<dbReference type="InterPro" id="IPR033489">
    <property type="entry name" value="RBBP6"/>
</dbReference>
<evidence type="ECO:0000256" key="5">
    <source>
        <dbReference type="ARBA" id="ARBA00023242"/>
    </source>
</evidence>
<feature type="region of interest" description="Disordered" evidence="6">
    <location>
        <begin position="170"/>
        <end position="189"/>
    </location>
</feature>
<dbReference type="InterPro" id="IPR036875">
    <property type="entry name" value="Znf_CCHC_sf"/>
</dbReference>
<dbReference type="InterPro" id="IPR025829">
    <property type="entry name" value="Zn_knuckle_CX2CX3GHX4C"/>
</dbReference>
<dbReference type="SMART" id="SM01180">
    <property type="entry name" value="DWNN"/>
    <property type="match status" value="1"/>
</dbReference>
<reference evidence="8 9" key="1">
    <citation type="submission" date="2024-03" db="EMBL/GenBank/DDBJ databases">
        <title>Genome-scale model development and genomic sequencing of the oleaginous clade Lipomyces.</title>
        <authorList>
            <consortium name="Lawrence Berkeley National Laboratory"/>
            <person name="Czajka J.J."/>
            <person name="Han Y."/>
            <person name="Kim J."/>
            <person name="Mondo S.J."/>
            <person name="Hofstad B.A."/>
            <person name="Robles A."/>
            <person name="Haridas S."/>
            <person name="Riley R."/>
            <person name="LaButti K."/>
            <person name="Pangilinan J."/>
            <person name="Andreopoulos W."/>
            <person name="Lipzen A."/>
            <person name="Yan J."/>
            <person name="Wang M."/>
            <person name="Ng V."/>
            <person name="Grigoriev I.V."/>
            <person name="Spatafora J.W."/>
            <person name="Magnuson J.K."/>
            <person name="Baker S.E."/>
            <person name="Pomraning K.R."/>
        </authorList>
    </citation>
    <scope>NUCLEOTIDE SEQUENCE [LARGE SCALE GENOMIC DNA]</scope>
    <source>
        <strain evidence="8 9">Phaff 52-87</strain>
    </source>
</reference>
<keyword evidence="4" id="KW-0862">Zinc</keyword>
<dbReference type="Pfam" id="PF08783">
    <property type="entry name" value="DWNN"/>
    <property type="match status" value="1"/>
</dbReference>
<keyword evidence="2" id="KW-0479">Metal-binding</keyword>
<accession>A0ABR1FDT3</accession>
<gene>
    <name evidence="8" type="ORF">BZA70DRAFT_234401</name>
</gene>
<keyword evidence="5" id="KW-0539">Nucleus</keyword>
<protein>
    <submittedName>
        <fullName evidence="8">DWNN domain-containing protein</fullName>
    </submittedName>
</protein>
<evidence type="ECO:0000256" key="3">
    <source>
        <dbReference type="ARBA" id="ARBA00022771"/>
    </source>
</evidence>
<dbReference type="Pfam" id="PF13696">
    <property type="entry name" value="zf-CCHC_2"/>
    <property type="match status" value="1"/>
</dbReference>
<dbReference type="Gene3D" id="3.10.20.90">
    <property type="entry name" value="Phosphatidylinositol 3-kinase Catalytic Subunit, Chain A, domain 1"/>
    <property type="match status" value="1"/>
</dbReference>
<comment type="caution">
    <text evidence="8">The sequence shown here is derived from an EMBL/GenBank/DDBJ whole genome shotgun (WGS) entry which is preliminary data.</text>
</comment>
<dbReference type="RefSeq" id="XP_064770361.1">
    <property type="nucleotide sequence ID" value="XM_064910293.1"/>
</dbReference>
<organism evidence="8 9">
    <name type="scientific">Myxozyma melibiosi</name>
    <dbReference type="NCBI Taxonomy" id="54550"/>
    <lineage>
        <taxon>Eukaryota</taxon>
        <taxon>Fungi</taxon>
        <taxon>Dikarya</taxon>
        <taxon>Ascomycota</taxon>
        <taxon>Saccharomycotina</taxon>
        <taxon>Lipomycetes</taxon>
        <taxon>Lipomycetales</taxon>
        <taxon>Lipomycetaceae</taxon>
        <taxon>Myxozyma</taxon>
    </lineage>
</organism>